<dbReference type="InterPro" id="IPR036371">
    <property type="entry name" value="TPK_B1-bd_sf"/>
</dbReference>
<keyword evidence="3 7" id="KW-0418">Kinase</keyword>
<comment type="caution">
    <text evidence="7">The sequence shown here is derived from an EMBL/GenBank/DDBJ whole genome shotgun (WGS) entry which is preliminary data.</text>
</comment>
<dbReference type="NCBIfam" id="TIGR01378">
    <property type="entry name" value="thi_PPkinase"/>
    <property type="match status" value="1"/>
</dbReference>
<dbReference type="CDD" id="cd07995">
    <property type="entry name" value="TPK"/>
    <property type="match status" value="1"/>
</dbReference>
<keyword evidence="4" id="KW-0067">ATP-binding</keyword>
<dbReference type="GO" id="GO:0005524">
    <property type="term" value="F:ATP binding"/>
    <property type="evidence" value="ECO:0007669"/>
    <property type="project" value="UniProtKB-KW"/>
</dbReference>
<dbReference type="InterPro" id="IPR007373">
    <property type="entry name" value="Thiamin_PyroPKinase_B1-bd"/>
</dbReference>
<dbReference type="PANTHER" id="PTHR41299">
    <property type="entry name" value="THIAMINE PYROPHOSPHOKINASE"/>
    <property type="match status" value="1"/>
</dbReference>
<dbReference type="InterPro" id="IPR006282">
    <property type="entry name" value="Thi_PPkinase"/>
</dbReference>
<dbReference type="GO" id="GO:0030975">
    <property type="term" value="F:thiamine binding"/>
    <property type="evidence" value="ECO:0007669"/>
    <property type="project" value="InterPro"/>
</dbReference>
<gene>
    <name evidence="7" type="ORF">CWS01_02825</name>
</gene>
<reference evidence="7 8" key="1">
    <citation type="journal article" date="2003" name="Int. J. Syst. Evol. Microbiol.">
        <title>Bacillus nealsonii sp. nov., isolated from a spacecraft-assembly facility, whose spores are gamma-radiation resistant.</title>
        <authorList>
            <person name="Venkateswaran K."/>
            <person name="Kempf M."/>
            <person name="Chen F."/>
            <person name="Satomi M."/>
            <person name="Nicholson W."/>
            <person name="Kern R."/>
        </authorList>
    </citation>
    <scope>NUCLEOTIDE SEQUENCE [LARGE SCALE GENOMIC DNA]</scope>
    <source>
        <strain evidence="7 8">FO-92</strain>
    </source>
</reference>
<evidence type="ECO:0000256" key="3">
    <source>
        <dbReference type="ARBA" id="ARBA00022777"/>
    </source>
</evidence>
<dbReference type="Pfam" id="PF04263">
    <property type="entry name" value="TPK_catalytic"/>
    <property type="match status" value="1"/>
</dbReference>
<proteinExistence type="predicted"/>
<keyword evidence="8" id="KW-1185">Reference proteome</keyword>
<dbReference type="SMART" id="SM00983">
    <property type="entry name" value="TPK_B1_binding"/>
    <property type="match status" value="1"/>
</dbReference>
<keyword evidence="1" id="KW-0808">Transferase</keyword>
<dbReference type="RefSeq" id="WP_101175531.1">
    <property type="nucleotide sequence ID" value="NZ_PISE01000006.1"/>
</dbReference>
<evidence type="ECO:0000256" key="4">
    <source>
        <dbReference type="ARBA" id="ARBA00022840"/>
    </source>
</evidence>
<dbReference type="InterPro" id="IPR053149">
    <property type="entry name" value="TPK"/>
</dbReference>
<accession>A0A2N0Z6S9</accession>
<sequence>MDIYIMAGGPEQYVPDLVRYTKEECIWVGVDKGVLYLINRSIPVEAAFGDFDSVSEEEWETICEHSATIKKFKPEKDETDMELALNWSIKQQPKRIGIFGATGGRLDHTIANIQLLLKELLRNEQIHIELIDDKNKVHIATSGVHIIEREEIYPYISFFPYSEETVGLTLEGFKYPLKDKYLSVSSALCISNELISEYGTFSFAKGILLVIRSRD</sequence>
<dbReference type="Proteomes" id="UP000233375">
    <property type="component" value="Unassembled WGS sequence"/>
</dbReference>
<dbReference type="GO" id="GO:0006772">
    <property type="term" value="P:thiamine metabolic process"/>
    <property type="evidence" value="ECO:0007669"/>
    <property type="project" value="UniProtKB-UniRule"/>
</dbReference>
<dbReference type="InterPro" id="IPR036759">
    <property type="entry name" value="TPK_catalytic_sf"/>
</dbReference>
<dbReference type="PANTHER" id="PTHR41299:SF1">
    <property type="entry name" value="THIAMINE PYROPHOSPHOKINASE"/>
    <property type="match status" value="1"/>
</dbReference>
<evidence type="ECO:0000259" key="6">
    <source>
        <dbReference type="SMART" id="SM00983"/>
    </source>
</evidence>
<dbReference type="SUPFAM" id="SSF63862">
    <property type="entry name" value="Thiamin pyrophosphokinase, substrate-binding domain"/>
    <property type="match status" value="1"/>
</dbReference>
<evidence type="ECO:0000256" key="5">
    <source>
        <dbReference type="NCBIfam" id="TIGR01378"/>
    </source>
</evidence>
<keyword evidence="2" id="KW-0547">Nucleotide-binding</keyword>
<dbReference type="EMBL" id="PISE01000006">
    <property type="protein sequence ID" value="PKG25212.1"/>
    <property type="molecule type" value="Genomic_DNA"/>
</dbReference>
<dbReference type="AlphaFoldDB" id="A0A2N0Z6S9"/>
<evidence type="ECO:0000313" key="7">
    <source>
        <dbReference type="EMBL" id="PKG25212.1"/>
    </source>
</evidence>
<dbReference type="GO" id="GO:0004788">
    <property type="term" value="F:thiamine diphosphokinase activity"/>
    <property type="evidence" value="ECO:0007669"/>
    <property type="project" value="UniProtKB-UniRule"/>
</dbReference>
<evidence type="ECO:0000256" key="1">
    <source>
        <dbReference type="ARBA" id="ARBA00022679"/>
    </source>
</evidence>
<name>A0A2N0Z6S9_9BACI</name>
<dbReference type="Gene3D" id="3.40.50.10240">
    <property type="entry name" value="Thiamin pyrophosphokinase, catalytic domain"/>
    <property type="match status" value="1"/>
</dbReference>
<dbReference type="EC" id="2.7.6.2" evidence="5"/>
<dbReference type="Pfam" id="PF04265">
    <property type="entry name" value="TPK_B1_binding"/>
    <property type="match status" value="1"/>
</dbReference>
<dbReference type="GO" id="GO:0009229">
    <property type="term" value="P:thiamine diphosphate biosynthetic process"/>
    <property type="evidence" value="ECO:0007669"/>
    <property type="project" value="InterPro"/>
</dbReference>
<organism evidence="7 8">
    <name type="scientific">Niallia nealsonii</name>
    <dbReference type="NCBI Taxonomy" id="115979"/>
    <lineage>
        <taxon>Bacteria</taxon>
        <taxon>Bacillati</taxon>
        <taxon>Bacillota</taxon>
        <taxon>Bacilli</taxon>
        <taxon>Bacillales</taxon>
        <taxon>Bacillaceae</taxon>
        <taxon>Niallia</taxon>
    </lineage>
</organism>
<dbReference type="InterPro" id="IPR007371">
    <property type="entry name" value="TPK_catalytic"/>
</dbReference>
<feature type="domain" description="Thiamin pyrophosphokinase thiamin-binding" evidence="6">
    <location>
        <begin position="143"/>
        <end position="209"/>
    </location>
</feature>
<evidence type="ECO:0000256" key="2">
    <source>
        <dbReference type="ARBA" id="ARBA00022741"/>
    </source>
</evidence>
<evidence type="ECO:0000313" key="8">
    <source>
        <dbReference type="Proteomes" id="UP000233375"/>
    </source>
</evidence>
<dbReference type="SUPFAM" id="SSF63999">
    <property type="entry name" value="Thiamin pyrophosphokinase, catalytic domain"/>
    <property type="match status" value="1"/>
</dbReference>
<protein>
    <recommendedName>
        <fullName evidence="5">Thiamine diphosphokinase</fullName>
        <ecNumber evidence="5">2.7.6.2</ecNumber>
    </recommendedName>
</protein>
<dbReference type="OrthoDB" id="9804377at2"/>
<dbReference type="GO" id="GO:0016301">
    <property type="term" value="F:kinase activity"/>
    <property type="evidence" value="ECO:0007669"/>
    <property type="project" value="UniProtKB-KW"/>
</dbReference>